<accession>A0ABW1DG72</accession>
<evidence type="ECO:0000313" key="2">
    <source>
        <dbReference type="Proteomes" id="UP001595979"/>
    </source>
</evidence>
<sequence>MSLATTLSGLLARSAAERRTVPWTLGKGLRVRVTTGPPRLCLWREDGAWGPGEASEREGRVCAAQLGWSAYDLRWQGRYLIVEQQAPLLGQT</sequence>
<dbReference type="Proteomes" id="UP001595979">
    <property type="component" value="Unassembled WGS sequence"/>
</dbReference>
<protein>
    <submittedName>
        <fullName evidence="1">Uncharacterized protein</fullName>
    </submittedName>
</protein>
<reference evidence="2" key="1">
    <citation type="journal article" date="2019" name="Int. J. Syst. Evol. Microbiol.">
        <title>The Global Catalogue of Microorganisms (GCM) 10K type strain sequencing project: providing services to taxonomists for standard genome sequencing and annotation.</title>
        <authorList>
            <consortium name="The Broad Institute Genomics Platform"/>
            <consortium name="The Broad Institute Genome Sequencing Center for Infectious Disease"/>
            <person name="Wu L."/>
            <person name="Ma J."/>
        </authorList>
    </citation>
    <scope>NUCLEOTIDE SEQUENCE [LARGE SCALE GENOMIC DNA]</scope>
    <source>
        <strain evidence="2">CGMCC 1.15053</strain>
    </source>
</reference>
<organism evidence="1 2">
    <name type="scientific">Deinococcus petrolearius</name>
    <dbReference type="NCBI Taxonomy" id="1751295"/>
    <lineage>
        <taxon>Bacteria</taxon>
        <taxon>Thermotogati</taxon>
        <taxon>Deinococcota</taxon>
        <taxon>Deinococci</taxon>
        <taxon>Deinococcales</taxon>
        <taxon>Deinococcaceae</taxon>
        <taxon>Deinococcus</taxon>
    </lineage>
</organism>
<gene>
    <name evidence="1" type="ORF">ACFPQ6_00130</name>
</gene>
<keyword evidence="2" id="KW-1185">Reference proteome</keyword>
<evidence type="ECO:0000313" key="1">
    <source>
        <dbReference type="EMBL" id="MFC5846703.1"/>
    </source>
</evidence>
<dbReference type="RefSeq" id="WP_380044964.1">
    <property type="nucleotide sequence ID" value="NZ_JBHSOH010000001.1"/>
</dbReference>
<dbReference type="EMBL" id="JBHSOH010000001">
    <property type="protein sequence ID" value="MFC5846703.1"/>
    <property type="molecule type" value="Genomic_DNA"/>
</dbReference>
<proteinExistence type="predicted"/>
<name>A0ABW1DG72_9DEIO</name>
<comment type="caution">
    <text evidence="1">The sequence shown here is derived from an EMBL/GenBank/DDBJ whole genome shotgun (WGS) entry which is preliminary data.</text>
</comment>